<evidence type="ECO:0000313" key="3">
    <source>
        <dbReference type="EMBL" id="CAG7837190.1"/>
    </source>
</evidence>
<dbReference type="Proteomes" id="UP000708208">
    <property type="component" value="Unassembled WGS sequence"/>
</dbReference>
<dbReference type="AlphaFoldDB" id="A0A8J2LS76"/>
<dbReference type="InterPro" id="IPR039986">
    <property type="entry name" value="CFAP210"/>
</dbReference>
<dbReference type="PANTHER" id="PTHR28663:SF1">
    <property type="entry name" value="CILIA- AND FLAGELLA- ASSOCIATED PROTEIN 210"/>
    <property type="match status" value="1"/>
</dbReference>
<gene>
    <name evidence="3" type="ORF">AFUS01_LOCUS46338</name>
</gene>
<organism evidence="3 4">
    <name type="scientific">Allacma fusca</name>
    <dbReference type="NCBI Taxonomy" id="39272"/>
    <lineage>
        <taxon>Eukaryota</taxon>
        <taxon>Metazoa</taxon>
        <taxon>Ecdysozoa</taxon>
        <taxon>Arthropoda</taxon>
        <taxon>Hexapoda</taxon>
        <taxon>Collembola</taxon>
        <taxon>Symphypleona</taxon>
        <taxon>Sminthuridae</taxon>
        <taxon>Allacma</taxon>
    </lineage>
</organism>
<name>A0A8J2LS76_9HEXA</name>
<keyword evidence="4" id="KW-1185">Reference proteome</keyword>
<feature type="coiled-coil region" evidence="1">
    <location>
        <begin position="185"/>
        <end position="220"/>
    </location>
</feature>
<dbReference type="PANTHER" id="PTHR28663">
    <property type="entry name" value="COILED-COIL DOMAIN-CONTAINING PROTEIN 173"/>
    <property type="match status" value="1"/>
</dbReference>
<keyword evidence="1" id="KW-0175">Coiled coil</keyword>
<evidence type="ECO:0000256" key="2">
    <source>
        <dbReference type="SAM" id="MobiDB-lite"/>
    </source>
</evidence>
<feature type="region of interest" description="Disordered" evidence="2">
    <location>
        <begin position="633"/>
        <end position="663"/>
    </location>
</feature>
<dbReference type="EMBL" id="CAJVCH010571315">
    <property type="protein sequence ID" value="CAG7837190.1"/>
    <property type="molecule type" value="Genomic_DNA"/>
</dbReference>
<proteinExistence type="predicted"/>
<sequence>MVLRKGSVPSPSALNQFVVVHCSVAAGDLAGFCEVQSQKKQLQEQMKARCRQLGEYDPCQNPCARIPGQHPFCPPGQTIGILPEGYIEDIPRAVAKPFSGPPPRLPWKQCIENDLINDQVRRPMGRWCHVRPLPPIVIPSSEIDRIRRRITERDRIKEECSVAAAERDAARQASYQRHSEWNYTVDSLLARKRQEEEEKAQAEEQEFQQLSKSIKEGRDKYSQEMQERAKQQLLYRKGLIRDFHAAMAYSKALQEMHDPGSKSEFGRSFCQFKESPKGCDGQSQDESLPILNDPCMKRMILENTRPEYPKKHVQVECSEERLQLLKCDESRVPERKAELEKEKEKLKALRTEFPLPWPENYLKHIQEPKCDEKGDEKFKRQQKMKDDILQEIHDKLATDAFIEYHETEIERQACEYNDYKRKVDKMRKEKEKQLIDEKVQRTIKNSEKAAEAWKTSAKGNQQQRTDEYSRLKEIWEAEHAKKENMLKLQRQGLEQRVTQDFICRKDNALVKRLELDATREWEKECCLAVQNYERICEKEITRRDKAKELSKYHLEQVKEKSQREEDERFMNAVYGQKARMNYACEMKEMKDYANAQIQDWKAKGRPIFPLVHAMKKWDYDAGMTPELYSRTPLCGESEGKAPCPEPGFQSTAQRLGFDSTPSQ</sequence>
<accession>A0A8J2LS76</accession>
<dbReference type="OrthoDB" id="8251368at2759"/>
<evidence type="ECO:0000256" key="1">
    <source>
        <dbReference type="SAM" id="Coils"/>
    </source>
</evidence>
<feature type="compositionally biased region" description="Polar residues" evidence="2">
    <location>
        <begin position="648"/>
        <end position="663"/>
    </location>
</feature>
<feature type="coiled-coil region" evidence="1">
    <location>
        <begin position="402"/>
        <end position="436"/>
    </location>
</feature>
<reference evidence="3" key="1">
    <citation type="submission" date="2021-06" db="EMBL/GenBank/DDBJ databases">
        <authorList>
            <person name="Hodson N. C."/>
            <person name="Mongue J. A."/>
            <person name="Jaron S. K."/>
        </authorList>
    </citation>
    <scope>NUCLEOTIDE SEQUENCE</scope>
</reference>
<comment type="caution">
    <text evidence="3">The sequence shown here is derived from an EMBL/GenBank/DDBJ whole genome shotgun (WGS) entry which is preliminary data.</text>
</comment>
<protein>
    <submittedName>
        <fullName evidence="3">Uncharacterized protein</fullName>
    </submittedName>
</protein>
<evidence type="ECO:0000313" key="4">
    <source>
        <dbReference type="Proteomes" id="UP000708208"/>
    </source>
</evidence>